<dbReference type="Pfam" id="PF02518">
    <property type="entry name" value="HATPase_c"/>
    <property type="match status" value="1"/>
</dbReference>
<dbReference type="SMART" id="SM00448">
    <property type="entry name" value="REC"/>
    <property type="match status" value="1"/>
</dbReference>
<dbReference type="SUPFAM" id="SSF47384">
    <property type="entry name" value="Homodimeric domain of signal transducing histidine kinase"/>
    <property type="match status" value="1"/>
</dbReference>
<dbReference type="InterPro" id="IPR036890">
    <property type="entry name" value="HATPase_C_sf"/>
</dbReference>
<keyword evidence="3 4" id="KW-0597">Phosphoprotein</keyword>
<dbReference type="PRINTS" id="PR00344">
    <property type="entry name" value="BCTRLSENSOR"/>
</dbReference>
<dbReference type="SMART" id="SM00387">
    <property type="entry name" value="HATPase_c"/>
    <property type="match status" value="1"/>
</dbReference>
<dbReference type="Pfam" id="PF00512">
    <property type="entry name" value="HisKA"/>
    <property type="match status" value="1"/>
</dbReference>
<dbReference type="PANTHER" id="PTHR43547:SF2">
    <property type="entry name" value="HYBRID SIGNAL TRANSDUCTION HISTIDINE KINASE C"/>
    <property type="match status" value="1"/>
</dbReference>
<feature type="transmembrane region" description="Helical" evidence="5">
    <location>
        <begin position="124"/>
        <end position="143"/>
    </location>
</feature>
<dbReference type="InterPro" id="IPR001789">
    <property type="entry name" value="Sig_transdc_resp-reg_receiver"/>
</dbReference>
<dbReference type="PROSITE" id="PS50110">
    <property type="entry name" value="RESPONSE_REGULATORY"/>
    <property type="match status" value="1"/>
</dbReference>
<feature type="transmembrane region" description="Helical" evidence="5">
    <location>
        <begin position="82"/>
        <end position="104"/>
    </location>
</feature>
<dbReference type="EMBL" id="JBEQCT010000007">
    <property type="protein sequence ID" value="MFM2486251.1"/>
    <property type="molecule type" value="Genomic_DNA"/>
</dbReference>
<dbReference type="GO" id="GO:0004673">
    <property type="term" value="F:protein histidine kinase activity"/>
    <property type="evidence" value="ECO:0007669"/>
    <property type="project" value="UniProtKB-EC"/>
</dbReference>
<feature type="transmembrane region" description="Helical" evidence="5">
    <location>
        <begin position="225"/>
        <end position="244"/>
    </location>
</feature>
<dbReference type="CDD" id="cd17546">
    <property type="entry name" value="REC_hyHK_CKI1_RcsC-like"/>
    <property type="match status" value="1"/>
</dbReference>
<dbReference type="PANTHER" id="PTHR43547">
    <property type="entry name" value="TWO-COMPONENT HISTIDINE KINASE"/>
    <property type="match status" value="1"/>
</dbReference>
<comment type="catalytic activity">
    <reaction evidence="1">
        <text>ATP + protein L-histidine = ADP + protein N-phospho-L-histidine.</text>
        <dbReference type="EC" id="2.7.13.3"/>
    </reaction>
</comment>
<evidence type="ECO:0000256" key="4">
    <source>
        <dbReference type="PROSITE-ProRule" id="PRU00169"/>
    </source>
</evidence>
<reference evidence="8 9" key="1">
    <citation type="journal article" date="2013" name="Int. J. Syst. Evol. Microbiol.">
        <title>Celerinatantimonas yamalensis sp. nov., a cold-adapted diazotrophic bacterium from a cold permafrost brine.</title>
        <authorList>
            <person name="Shcherbakova V."/>
            <person name="Chuvilskaya N."/>
            <person name="Rivkina E."/>
            <person name="Demidov N."/>
            <person name="Uchaeva V."/>
            <person name="Suetin S."/>
            <person name="Suzina N."/>
            <person name="Gilichinsky D."/>
        </authorList>
    </citation>
    <scope>NUCLEOTIDE SEQUENCE [LARGE SCALE GENOMIC DNA]</scope>
    <source>
        <strain evidence="8 9">C7</strain>
    </source>
</reference>
<dbReference type="Gene3D" id="3.30.565.10">
    <property type="entry name" value="Histidine kinase-like ATPase, C-terminal domain"/>
    <property type="match status" value="1"/>
</dbReference>
<dbReference type="InterPro" id="IPR005467">
    <property type="entry name" value="His_kinase_dom"/>
</dbReference>
<dbReference type="Pfam" id="PF00072">
    <property type="entry name" value="Response_reg"/>
    <property type="match status" value="1"/>
</dbReference>
<feature type="modified residue" description="4-aspartylphosphate" evidence="4">
    <location>
        <position position="751"/>
    </location>
</feature>
<organism evidence="8 9">
    <name type="scientific">Celerinatantimonas yamalensis</name>
    <dbReference type="NCBI Taxonomy" id="559956"/>
    <lineage>
        <taxon>Bacteria</taxon>
        <taxon>Pseudomonadati</taxon>
        <taxon>Pseudomonadota</taxon>
        <taxon>Gammaproteobacteria</taxon>
        <taxon>Celerinatantimonadaceae</taxon>
        <taxon>Celerinatantimonas</taxon>
    </lineage>
</organism>
<feature type="transmembrane region" description="Helical" evidence="5">
    <location>
        <begin position="195"/>
        <end position="219"/>
    </location>
</feature>
<dbReference type="Gene3D" id="3.40.50.2300">
    <property type="match status" value="1"/>
</dbReference>
<evidence type="ECO:0000259" key="6">
    <source>
        <dbReference type="PROSITE" id="PS50109"/>
    </source>
</evidence>
<feature type="domain" description="Histidine kinase" evidence="6">
    <location>
        <begin position="469"/>
        <end position="683"/>
    </location>
</feature>
<evidence type="ECO:0000313" key="8">
    <source>
        <dbReference type="EMBL" id="MFM2486251.1"/>
    </source>
</evidence>
<feature type="transmembrane region" description="Helical" evidence="5">
    <location>
        <begin position="53"/>
        <end position="70"/>
    </location>
</feature>
<protein>
    <recommendedName>
        <fullName evidence="2">histidine kinase</fullName>
        <ecNumber evidence="2">2.7.13.3</ecNumber>
    </recommendedName>
</protein>
<feature type="transmembrane region" description="Helical" evidence="5">
    <location>
        <begin position="12"/>
        <end position="33"/>
    </location>
</feature>
<keyword evidence="8" id="KW-0418">Kinase</keyword>
<dbReference type="InterPro" id="IPR011006">
    <property type="entry name" value="CheY-like_superfamily"/>
</dbReference>
<keyword evidence="5" id="KW-1133">Transmembrane helix</keyword>
<evidence type="ECO:0000256" key="5">
    <source>
        <dbReference type="SAM" id="Phobius"/>
    </source>
</evidence>
<name>A0ABW9G995_9GAMM</name>
<dbReference type="InterPro" id="IPR003661">
    <property type="entry name" value="HisK_dim/P_dom"/>
</dbReference>
<dbReference type="RefSeq" id="WP_408624536.1">
    <property type="nucleotide sequence ID" value="NZ_JBEQCT010000007.1"/>
</dbReference>
<feature type="transmembrane region" description="Helical" evidence="5">
    <location>
        <begin position="256"/>
        <end position="276"/>
    </location>
</feature>
<evidence type="ECO:0000256" key="2">
    <source>
        <dbReference type="ARBA" id="ARBA00012438"/>
    </source>
</evidence>
<evidence type="ECO:0000259" key="7">
    <source>
        <dbReference type="PROSITE" id="PS50110"/>
    </source>
</evidence>
<dbReference type="CDD" id="cd00082">
    <property type="entry name" value="HisKA"/>
    <property type="match status" value="1"/>
</dbReference>
<keyword evidence="9" id="KW-1185">Reference proteome</keyword>
<dbReference type="SUPFAM" id="SSF55874">
    <property type="entry name" value="ATPase domain of HSP90 chaperone/DNA topoisomerase II/histidine kinase"/>
    <property type="match status" value="1"/>
</dbReference>
<keyword evidence="5" id="KW-0812">Transmembrane</keyword>
<feature type="transmembrane region" description="Helical" evidence="5">
    <location>
        <begin position="163"/>
        <end position="183"/>
    </location>
</feature>
<accession>A0ABW9G995</accession>
<dbReference type="EC" id="2.7.13.3" evidence="2"/>
<evidence type="ECO:0000256" key="3">
    <source>
        <dbReference type="ARBA" id="ARBA00022553"/>
    </source>
</evidence>
<keyword evidence="5" id="KW-0472">Membrane</keyword>
<dbReference type="InterPro" id="IPR004358">
    <property type="entry name" value="Sig_transdc_His_kin-like_C"/>
</dbReference>
<dbReference type="SUPFAM" id="SSF52172">
    <property type="entry name" value="CheY-like"/>
    <property type="match status" value="1"/>
</dbReference>
<keyword evidence="8" id="KW-0808">Transferase</keyword>
<evidence type="ECO:0000256" key="1">
    <source>
        <dbReference type="ARBA" id="ARBA00000085"/>
    </source>
</evidence>
<dbReference type="InterPro" id="IPR036097">
    <property type="entry name" value="HisK_dim/P_sf"/>
</dbReference>
<sequence>MIVLAKNILQAILYPKALLLIGVSLLILIWLIYFSRCVLKQNWHALKTLYTPYISYIIFIIFWILSNAYFHTNLLVWNGNNAAVYMAKAANLFSYSSFTLAFLFSCRLTSKRPSRHIKIWQKSLITIATGYVFYINLMPNITVTNVVINGPSDFSINFGNQTTLFFTILFLFTSLTLYNFMTLRKENNKVKKIKSDYMIVGITTFMLSTITFHIIFPIFLNNFDYTWLPPAFSSVELICFGYAITCNRFYSWKYILFIAIRFSVTAIVYTVPIYLLRYIVSDSMYLLTALAYSFLYGKYWNNITTYIGQYIHLFVTGDKETTIEKISALSNDFKQSSDNAIKKLSKLLNMDDNKEVIIIDISNNNNYTNYLSKHDAALLLDEITYHYNNTSDKLLNRIKEQMNENQAAMVLPLYDDHHSISHLLIAPQKKNDAIYPHEEISAIQTLLKEVQGYIQNEYKVKQSQALAKSIAHEIRNPLAQIQLHIEKIDNQLICYGATTELRKEVQYCKEALEHGNQLVEIMLHDIAQPDKTKTSLQQYFVSQLIKSTLKRYAGDFSTLNKIQFISQYDFKINVNITMFEFVLFNLLKNAIYYFDEYANSTITISLEQFGDYNLVHFTDYGPGIEPQIQQRIFDNFFTYQKRGGTGLGLSYCQRVMKLFGGKIQCHSVYGEFTTFSLWFPVITADFNIPSTIPPMPNLPTYKALVTDDQKSQRLLMRLYLEQLGLSVVEAHNGQQAIEAVQKHEFDIVFMDIQMPVLNGLDACLQIKRNHPELPVIALSGESNTNEVDQINQLMDDRLLKPVNKQVLQQAITKWLATDSLTLHTKAGAH</sequence>
<dbReference type="InterPro" id="IPR003594">
    <property type="entry name" value="HATPase_dom"/>
</dbReference>
<dbReference type="Gene3D" id="1.10.287.130">
    <property type="match status" value="1"/>
</dbReference>
<dbReference type="PROSITE" id="PS50109">
    <property type="entry name" value="HIS_KIN"/>
    <property type="match status" value="1"/>
</dbReference>
<feature type="domain" description="Response regulatory" evidence="7">
    <location>
        <begin position="702"/>
        <end position="815"/>
    </location>
</feature>
<dbReference type="Proteomes" id="UP001629953">
    <property type="component" value="Unassembled WGS sequence"/>
</dbReference>
<gene>
    <name evidence="8" type="ORF">ABUE30_14475</name>
</gene>
<evidence type="ECO:0000313" key="9">
    <source>
        <dbReference type="Proteomes" id="UP001629953"/>
    </source>
</evidence>
<proteinExistence type="predicted"/>
<comment type="caution">
    <text evidence="8">The sequence shown here is derived from an EMBL/GenBank/DDBJ whole genome shotgun (WGS) entry which is preliminary data.</text>
</comment>